<dbReference type="PANTHER" id="PTHR46026">
    <property type="entry name" value="RHO-TYPE GUANINE NUCLEOTIDE EXCHANGE FACTOR, ISOFORM F"/>
    <property type="match status" value="1"/>
</dbReference>
<dbReference type="Proteomes" id="UP001652621">
    <property type="component" value="Unplaced"/>
</dbReference>
<sequence length="1431" mass="155204">MEQPLIVQAEYSFKGGNNDELCFKKGDLITVTQREEGGWWEGTLNDKTGWFPSNYVMEYKAPLPITDSIRPPEEIQEYRSVVLKDLLDSERAHVAEVQGLLENFLEPLQQTQILNADEYAQLMCNFVEVVKTHEELLTQMEECNDRVGKLFLNKAPLMKQVHQAYCAAHPKAIVILDKYKDDLEKYMEQQGAAKPGLLVLTTGLSKPFRRLDKYSAMLQELERHMESSHPDRGDTQRSVAVYKDIAATCSATRRQKELELQVLTGPVRGWQGQELSSLGEIIHMGSVAVGLDHRDRYFVLFPQTLLILSVSQRMSAFIYEGKLPLTGIVVNRLEDSDTFKNAFEINSPLIERIIAVCQGPNEANKWVELLTSTNASLPIGIKRQHSNLSIGGGGGGGGGGGHISTPPSHTSSSASIYNLDARGYCTRFSLCAYYNSPQMRVTLPPSNYPPTAPYTNLSDHFAKLVQAGQLKAVIIKMLLYPQSRQSINMDSIPLRKRKHKTCKKLIRSLTPGEDLADGRTGTLERQDAFSLPTDSESGGDGGGRDGSGGIVSANDFEFVRFSRNDSIVSSTGTFIDHGPGAATPPASGKAPRHCSSINLINFDSSSDDGNQFSPALKKESLVIGSKTMRAIARKSSEQSIIIHTSKAHLTMGGGSTQAKEIPVLTHSQSQHLKPQLLQQQTSETSEKSSVYGGRLKGAYIACENLADLGDETKIKNSSVSHLATSPTERHSMPNIFVGNRFNRSSKTEVYVPSWQDRNDMQNQSADAVETNHGSDTVDGEVHASTLDLPAMCREAPDKLQAELLYNFNDAQQPQQNDVIAPPAMFNAKNFHVSQTELCFEPKRSSNEESGRPKRNSVKRCISYHYVPLAQEQECGGGEANSTVANQVPPDRNNNDSNVRRHFPFPGDNNKESNSSTATTPKCKCCESSQCPSPRSSDSGMAGSCTINSPDPPTTEGGAYEPFYDVDGNLKLLSNNNDLTRFDVCGTFREKFLDNSQQQEEEAEEVGQNSQQMPPQQSAAAMTSLEFQRNSKSIFISSTAPSYNQASTSNGFIFTSQSPHESATAAAAATPNANEEAGENQTETAGVFRSGMYAHWWKKETLPNEIVKSIAKVYNKRLPPSHEVSLDSHCSRCSSCQCSLGAASGFSEGAAYCALCQDCVSICSSTGTSATSSSSSRNPQIATITTTTITTSAECPLCNNTNNNNGSSNSSTPMRNSKGNNTRVASSHSGQLSSAGSSIDCPICSGNYLARMESLSSTKDEDDMTSSATFATRPPLAEDVTTLKSRPAQSTNKSTTAATANDQQHRTISSTTTNEQYSNTSQQIAGEQSTAPAAATGCSNVTTQTEPIVQSSSQLQSIHTHSASTTSSNASSSTTTTTKSTKSSSGSAKPQIKFSPDIEQYFEDTNAGTSYGGKHHGSSSGGGKRKDRKHKS</sequence>
<dbReference type="SUPFAM" id="SSF50044">
    <property type="entry name" value="SH3-domain"/>
    <property type="match status" value="1"/>
</dbReference>
<feature type="region of interest" description="Disordered" evidence="6">
    <location>
        <begin position="513"/>
        <end position="548"/>
    </location>
</feature>
<feature type="compositionally biased region" description="Low complexity" evidence="6">
    <location>
        <begin position="1199"/>
        <end position="1211"/>
    </location>
</feature>
<keyword evidence="10" id="KW-1185">Reference proteome</keyword>
<evidence type="ECO:0000313" key="11">
    <source>
        <dbReference type="RefSeq" id="XP_058979902.1"/>
    </source>
</evidence>
<dbReference type="InterPro" id="IPR001849">
    <property type="entry name" value="PH_domain"/>
</dbReference>
<dbReference type="RefSeq" id="XP_058979907.1">
    <property type="nucleotide sequence ID" value="XM_059123924.1"/>
</dbReference>
<evidence type="ECO:0000313" key="10">
    <source>
        <dbReference type="Proteomes" id="UP001652621"/>
    </source>
</evidence>
<dbReference type="Gene3D" id="2.30.30.40">
    <property type="entry name" value="SH3 Domains"/>
    <property type="match status" value="1"/>
</dbReference>
<evidence type="ECO:0000256" key="3">
    <source>
        <dbReference type="ARBA" id="ARBA00022658"/>
    </source>
</evidence>
<dbReference type="SMART" id="SM00325">
    <property type="entry name" value="RhoGEF"/>
    <property type="match status" value="1"/>
</dbReference>
<dbReference type="RefSeq" id="XP_058979902.1">
    <property type="nucleotide sequence ID" value="XM_059123919.1"/>
</dbReference>
<dbReference type="InterPro" id="IPR046376">
    <property type="entry name" value="PH_Cool_Pix"/>
</dbReference>
<gene>
    <name evidence="11 12 13 14 15 16 17" type="primary">LOC101894730</name>
</gene>
<dbReference type="Pfam" id="PF00018">
    <property type="entry name" value="SH3_1"/>
    <property type="match status" value="1"/>
</dbReference>
<feature type="domain" description="DH" evidence="9">
    <location>
        <begin position="78"/>
        <end position="252"/>
    </location>
</feature>
<dbReference type="InterPro" id="IPR035899">
    <property type="entry name" value="DBL_dom_sf"/>
</dbReference>
<dbReference type="RefSeq" id="XP_058979908.1">
    <property type="nucleotide sequence ID" value="XM_059123925.1"/>
</dbReference>
<keyword evidence="2 5" id="KW-0728">SH3 domain</keyword>
<dbReference type="PANTHER" id="PTHR46026:SF1">
    <property type="entry name" value="RHO-TYPE GUANINE NUCLEOTIDE EXCHANGE FACTOR, ISOFORM F"/>
    <property type="match status" value="1"/>
</dbReference>
<feature type="compositionally biased region" description="Low complexity" evidence="6">
    <location>
        <begin position="926"/>
        <end position="938"/>
    </location>
</feature>
<dbReference type="PRINTS" id="PR00452">
    <property type="entry name" value="SH3DOMAIN"/>
</dbReference>
<dbReference type="Gene3D" id="2.30.29.30">
    <property type="entry name" value="Pleckstrin-homology domain (PH domain)/Phosphotyrosine-binding domain (PTB)"/>
    <property type="match status" value="1"/>
</dbReference>
<evidence type="ECO:0000313" key="17">
    <source>
        <dbReference type="RefSeq" id="XP_058979908.1"/>
    </source>
</evidence>
<protein>
    <submittedName>
        <fullName evidence="11 12">Serine-rich adhesin for platelets isoform X1</fullName>
    </submittedName>
</protein>
<feature type="compositionally biased region" description="Low complexity" evidence="6">
    <location>
        <begin position="1062"/>
        <end position="1074"/>
    </location>
</feature>
<accession>A0ABM3V281</accession>
<dbReference type="InterPro" id="IPR036028">
    <property type="entry name" value="SH3-like_dom_sf"/>
</dbReference>
<feature type="region of interest" description="Disordered" evidence="6">
    <location>
        <begin position="1256"/>
        <end position="1336"/>
    </location>
</feature>
<dbReference type="CDD" id="cd11877">
    <property type="entry name" value="SH3_PIX"/>
    <property type="match status" value="1"/>
</dbReference>
<dbReference type="PROSITE" id="PS50003">
    <property type="entry name" value="PH_DOMAIN"/>
    <property type="match status" value="1"/>
</dbReference>
<dbReference type="SMART" id="SM00326">
    <property type="entry name" value="SH3"/>
    <property type="match status" value="1"/>
</dbReference>
<evidence type="ECO:0000256" key="4">
    <source>
        <dbReference type="ARBA" id="ARBA00023273"/>
    </source>
</evidence>
<proteinExistence type="predicted"/>
<comment type="subcellular location">
    <subcellularLocation>
        <location evidence="1">Cell projection</location>
        <location evidence="1">Lamellipodium</location>
    </subcellularLocation>
</comment>
<dbReference type="RefSeq" id="XP_058979903.1">
    <property type="nucleotide sequence ID" value="XM_059123920.1"/>
</dbReference>
<evidence type="ECO:0000259" key="7">
    <source>
        <dbReference type="PROSITE" id="PS50002"/>
    </source>
</evidence>
<dbReference type="PROSITE" id="PS50002">
    <property type="entry name" value="SH3"/>
    <property type="match status" value="1"/>
</dbReference>
<dbReference type="SUPFAM" id="SSF48065">
    <property type="entry name" value="DBL homology domain (DH-domain)"/>
    <property type="match status" value="1"/>
</dbReference>
<dbReference type="RefSeq" id="XP_058979906.1">
    <property type="nucleotide sequence ID" value="XM_059123923.1"/>
</dbReference>
<evidence type="ECO:0000256" key="5">
    <source>
        <dbReference type="PROSITE-ProRule" id="PRU00192"/>
    </source>
</evidence>
<feature type="domain" description="SH3" evidence="7">
    <location>
        <begin position="2"/>
        <end position="61"/>
    </location>
</feature>
<evidence type="ECO:0000313" key="12">
    <source>
        <dbReference type="RefSeq" id="XP_058979903.1"/>
    </source>
</evidence>
<dbReference type="PROSITE" id="PS50010">
    <property type="entry name" value="DH_2"/>
    <property type="match status" value="1"/>
</dbReference>
<dbReference type="RefSeq" id="XP_058979905.1">
    <property type="nucleotide sequence ID" value="XM_059123922.1"/>
</dbReference>
<feature type="domain" description="PH" evidence="8">
    <location>
        <begin position="274"/>
        <end position="375"/>
    </location>
</feature>
<feature type="region of interest" description="Disordered" evidence="6">
    <location>
        <begin position="994"/>
        <end position="1021"/>
    </location>
</feature>
<evidence type="ECO:0000259" key="8">
    <source>
        <dbReference type="PROSITE" id="PS50003"/>
    </source>
</evidence>
<dbReference type="Pfam" id="PF00621">
    <property type="entry name" value="RhoGEF"/>
    <property type="match status" value="1"/>
</dbReference>
<dbReference type="CDD" id="cd01225">
    <property type="entry name" value="PH_Cool_Pix"/>
    <property type="match status" value="1"/>
</dbReference>
<dbReference type="InterPro" id="IPR000219">
    <property type="entry name" value="DH_dom"/>
</dbReference>
<feature type="compositionally biased region" description="Polar residues" evidence="6">
    <location>
        <begin position="1281"/>
        <end position="1293"/>
    </location>
</feature>
<feature type="compositionally biased region" description="Low complexity" evidence="6">
    <location>
        <begin position="1224"/>
        <end position="1236"/>
    </location>
</feature>
<evidence type="ECO:0000313" key="15">
    <source>
        <dbReference type="RefSeq" id="XP_058979906.1"/>
    </source>
</evidence>
<evidence type="ECO:0000259" key="9">
    <source>
        <dbReference type="PROSITE" id="PS50010"/>
    </source>
</evidence>
<dbReference type="InterPro" id="IPR001452">
    <property type="entry name" value="SH3_domain"/>
</dbReference>
<feature type="region of interest" description="Disordered" evidence="6">
    <location>
        <begin position="1348"/>
        <end position="1431"/>
    </location>
</feature>
<evidence type="ECO:0000313" key="13">
    <source>
        <dbReference type="RefSeq" id="XP_058979904.1"/>
    </source>
</evidence>
<evidence type="ECO:0000256" key="1">
    <source>
        <dbReference type="ARBA" id="ARBA00004510"/>
    </source>
</evidence>
<feature type="compositionally biased region" description="Polar residues" evidence="6">
    <location>
        <begin position="1212"/>
        <end position="1223"/>
    </location>
</feature>
<feature type="compositionally biased region" description="Polar residues" evidence="6">
    <location>
        <begin position="1305"/>
        <end position="1336"/>
    </location>
</feature>
<dbReference type="SUPFAM" id="SSF50729">
    <property type="entry name" value="PH domain-like"/>
    <property type="match status" value="1"/>
</dbReference>
<dbReference type="CDD" id="cd00160">
    <property type="entry name" value="RhoGEF"/>
    <property type="match status" value="1"/>
</dbReference>
<evidence type="ECO:0000313" key="14">
    <source>
        <dbReference type="RefSeq" id="XP_058979905.1"/>
    </source>
</evidence>
<evidence type="ECO:0000256" key="6">
    <source>
        <dbReference type="SAM" id="MobiDB-lite"/>
    </source>
</evidence>
<dbReference type="GeneID" id="101894730"/>
<keyword evidence="4" id="KW-0966">Cell projection</keyword>
<feature type="compositionally biased region" description="Low complexity" evidence="6">
    <location>
        <begin position="1005"/>
        <end position="1021"/>
    </location>
</feature>
<reference evidence="11 12" key="1">
    <citation type="submission" date="2025-05" db="UniProtKB">
        <authorList>
            <consortium name="RefSeq"/>
        </authorList>
    </citation>
    <scope>IDENTIFICATION</scope>
    <source>
        <strain evidence="11 12">Aabys</strain>
        <tissue evidence="11 12">Whole body</tissue>
    </source>
</reference>
<feature type="region of interest" description="Disordered" evidence="6">
    <location>
        <begin position="1199"/>
        <end position="1236"/>
    </location>
</feature>
<name>A0ABM3V281_MUSDO</name>
<feature type="compositionally biased region" description="Basic residues" evidence="6">
    <location>
        <begin position="1412"/>
        <end position="1431"/>
    </location>
</feature>
<dbReference type="RefSeq" id="XP_058979904.1">
    <property type="nucleotide sequence ID" value="XM_059123921.1"/>
</dbReference>
<feature type="compositionally biased region" description="Polar residues" evidence="6">
    <location>
        <begin position="1348"/>
        <end position="1360"/>
    </location>
</feature>
<feature type="region of interest" description="Disordered" evidence="6">
    <location>
        <begin position="1062"/>
        <end position="1081"/>
    </location>
</feature>
<feature type="region of interest" description="Disordered" evidence="6">
    <location>
        <begin position="876"/>
        <end position="959"/>
    </location>
</feature>
<keyword evidence="3" id="KW-0344">Guanine-nucleotide releasing factor</keyword>
<feature type="compositionally biased region" description="Gly residues" evidence="6">
    <location>
        <begin position="538"/>
        <end position="548"/>
    </location>
</feature>
<dbReference type="Gene3D" id="1.20.900.10">
    <property type="entry name" value="Dbl homology (DH) domain"/>
    <property type="match status" value="1"/>
</dbReference>
<evidence type="ECO:0000256" key="2">
    <source>
        <dbReference type="ARBA" id="ARBA00022443"/>
    </source>
</evidence>
<feature type="compositionally biased region" description="Low complexity" evidence="6">
    <location>
        <begin position="1361"/>
        <end position="1388"/>
    </location>
</feature>
<organism evidence="10 14">
    <name type="scientific">Musca domestica</name>
    <name type="common">House fly</name>
    <dbReference type="NCBI Taxonomy" id="7370"/>
    <lineage>
        <taxon>Eukaryota</taxon>
        <taxon>Metazoa</taxon>
        <taxon>Ecdysozoa</taxon>
        <taxon>Arthropoda</taxon>
        <taxon>Hexapoda</taxon>
        <taxon>Insecta</taxon>
        <taxon>Pterygota</taxon>
        <taxon>Neoptera</taxon>
        <taxon>Endopterygota</taxon>
        <taxon>Diptera</taxon>
        <taxon>Brachycera</taxon>
        <taxon>Muscomorpha</taxon>
        <taxon>Muscoidea</taxon>
        <taxon>Muscidae</taxon>
        <taxon>Musca</taxon>
    </lineage>
</organism>
<dbReference type="SMART" id="SM00233">
    <property type="entry name" value="PH"/>
    <property type="match status" value="1"/>
</dbReference>
<dbReference type="InterPro" id="IPR011993">
    <property type="entry name" value="PH-like_dom_sf"/>
</dbReference>
<evidence type="ECO:0000313" key="16">
    <source>
        <dbReference type="RefSeq" id="XP_058979907.1"/>
    </source>
</evidence>